<dbReference type="InterPro" id="IPR029056">
    <property type="entry name" value="Ribokinase-like"/>
</dbReference>
<name>A0AA97FJD6_9MICO</name>
<dbReference type="PANTHER" id="PTHR43085:SF1">
    <property type="entry name" value="PSEUDOURIDINE KINASE-RELATED"/>
    <property type="match status" value="1"/>
</dbReference>
<evidence type="ECO:0000313" key="7">
    <source>
        <dbReference type="EMBL" id="WOF23360.1"/>
    </source>
</evidence>
<organism evidence="7 8">
    <name type="scientific">Microbacterium betulae</name>
    <dbReference type="NCBI Taxonomy" id="2981139"/>
    <lineage>
        <taxon>Bacteria</taxon>
        <taxon>Bacillati</taxon>
        <taxon>Actinomycetota</taxon>
        <taxon>Actinomycetes</taxon>
        <taxon>Micrococcales</taxon>
        <taxon>Microbacteriaceae</taxon>
        <taxon>Microbacterium</taxon>
    </lineage>
</organism>
<evidence type="ECO:0000256" key="2">
    <source>
        <dbReference type="ARBA" id="ARBA00022679"/>
    </source>
</evidence>
<dbReference type="PROSITE" id="PS00584">
    <property type="entry name" value="PFKB_KINASES_2"/>
    <property type="match status" value="1"/>
</dbReference>
<dbReference type="GO" id="GO:0016301">
    <property type="term" value="F:kinase activity"/>
    <property type="evidence" value="ECO:0007669"/>
    <property type="project" value="UniProtKB-KW"/>
</dbReference>
<dbReference type="InterPro" id="IPR011611">
    <property type="entry name" value="PfkB_dom"/>
</dbReference>
<proteinExistence type="inferred from homology"/>
<keyword evidence="4 7" id="KW-0418">Kinase</keyword>
<dbReference type="InterPro" id="IPR002173">
    <property type="entry name" value="Carboh/pur_kinase_PfkB_CS"/>
</dbReference>
<evidence type="ECO:0000259" key="6">
    <source>
        <dbReference type="Pfam" id="PF00294"/>
    </source>
</evidence>
<keyword evidence="8" id="KW-1185">Reference proteome</keyword>
<dbReference type="GO" id="GO:0005524">
    <property type="term" value="F:ATP binding"/>
    <property type="evidence" value="ECO:0007669"/>
    <property type="project" value="UniProtKB-KW"/>
</dbReference>
<accession>A0AA97FJD6</accession>
<dbReference type="Pfam" id="PF00294">
    <property type="entry name" value="PfkB"/>
    <property type="match status" value="1"/>
</dbReference>
<evidence type="ECO:0000256" key="5">
    <source>
        <dbReference type="ARBA" id="ARBA00022840"/>
    </source>
</evidence>
<evidence type="ECO:0000313" key="8">
    <source>
        <dbReference type="Proteomes" id="UP001305498"/>
    </source>
</evidence>
<dbReference type="RefSeq" id="WP_317139831.1">
    <property type="nucleotide sequence ID" value="NZ_CP118157.1"/>
</dbReference>
<keyword evidence="3" id="KW-0547">Nucleotide-binding</keyword>
<dbReference type="SUPFAM" id="SSF53613">
    <property type="entry name" value="Ribokinase-like"/>
    <property type="match status" value="1"/>
</dbReference>
<dbReference type="Proteomes" id="UP001305498">
    <property type="component" value="Chromosome"/>
</dbReference>
<keyword evidence="2" id="KW-0808">Transferase</keyword>
<dbReference type="KEGG" id="mbet:N8K70_01415"/>
<dbReference type="Gene3D" id="3.40.1190.20">
    <property type="match status" value="1"/>
</dbReference>
<gene>
    <name evidence="7" type="ORF">N8K70_01415</name>
</gene>
<dbReference type="InterPro" id="IPR050306">
    <property type="entry name" value="PfkB_Carbo_kinase"/>
</dbReference>
<keyword evidence="5" id="KW-0067">ATP-binding</keyword>
<feature type="domain" description="Carbohydrate kinase PfkB" evidence="6">
    <location>
        <begin position="10"/>
        <end position="305"/>
    </location>
</feature>
<sequence>MSGRDDGRPRVVTLGETMALVRATEIGSLRHAGALALGIGGAESNVAIGLRRLGVDVSWLGRVGDDPLGERVAREIRAEGVDVRCPVDADAPTGLMLKERTTASATAVLYYRAGSAGSRLAPEDIPPGWIEEASLLHVSGITALLSDSARSALSAAIDRAAAAGTTIAFDVNFRSSLAPAGEAGPVLRDLAERADVVFGNAEEIGLLHPGADVEDAAARLRAAGGSELVLKRGSDGAAVFRADRVVEAPALRVDAVDTVGAGDAFVAGYLSGLLEGLSVSERLVRANACGAMACTGPGDWESSPTLRDIARLLGPEGDPVRR</sequence>
<comment type="similarity">
    <text evidence="1">Belongs to the carbohydrate kinase PfkB family.</text>
</comment>
<evidence type="ECO:0000256" key="3">
    <source>
        <dbReference type="ARBA" id="ARBA00022741"/>
    </source>
</evidence>
<reference evidence="7 8" key="1">
    <citation type="submission" date="2023-02" db="EMBL/GenBank/DDBJ databases">
        <title>Microbacterium betulae sp. nov., isolated from birch wood.</title>
        <authorList>
            <person name="Pasciak M."/>
            <person name="Pawlik K.J."/>
            <person name="Martynowski D."/>
            <person name="Laczmanski L."/>
            <person name="Ciekot J."/>
            <person name="Szponar B."/>
            <person name="Wojcik-Fatla A."/>
            <person name="Mackiewicz B."/>
            <person name="Farian E."/>
            <person name="Cholewa G."/>
            <person name="Cholewa A."/>
            <person name="Dutkiewicz J."/>
        </authorList>
    </citation>
    <scope>NUCLEOTIDE SEQUENCE [LARGE SCALE GENOMIC DNA]</scope>
    <source>
        <strain evidence="7 8">AB</strain>
    </source>
</reference>
<dbReference type="EMBL" id="CP118157">
    <property type="protein sequence ID" value="WOF23360.1"/>
    <property type="molecule type" value="Genomic_DNA"/>
</dbReference>
<evidence type="ECO:0000256" key="4">
    <source>
        <dbReference type="ARBA" id="ARBA00022777"/>
    </source>
</evidence>
<dbReference type="AlphaFoldDB" id="A0AA97FJD6"/>
<protein>
    <submittedName>
        <fullName evidence="7">Sugar kinase</fullName>
    </submittedName>
</protein>
<evidence type="ECO:0000256" key="1">
    <source>
        <dbReference type="ARBA" id="ARBA00010688"/>
    </source>
</evidence>
<dbReference type="CDD" id="cd01166">
    <property type="entry name" value="KdgK"/>
    <property type="match status" value="1"/>
</dbReference>
<dbReference type="PANTHER" id="PTHR43085">
    <property type="entry name" value="HEXOKINASE FAMILY MEMBER"/>
    <property type="match status" value="1"/>
</dbReference>